<name>A0AA39MBF7_9BILA</name>
<proteinExistence type="predicted"/>
<sequence>MHLQGRRFGCSEEYGKNLKTCFVVFEDALCDPRKLIICQLFFCYFNDSIDLGLKASENHIRNWPLADRQKSQTLQGPQLEGVDDNVNCFTLKQ</sequence>
<reference evidence="1" key="1">
    <citation type="submission" date="2023-06" db="EMBL/GenBank/DDBJ databases">
        <title>Genomic analysis of the entomopathogenic nematode Steinernema hermaphroditum.</title>
        <authorList>
            <person name="Schwarz E.M."/>
            <person name="Heppert J.K."/>
            <person name="Baniya A."/>
            <person name="Schwartz H.T."/>
            <person name="Tan C.-H."/>
            <person name="Antoshechkin I."/>
            <person name="Sternberg P.W."/>
            <person name="Goodrich-Blair H."/>
            <person name="Dillman A.R."/>
        </authorList>
    </citation>
    <scope>NUCLEOTIDE SEQUENCE</scope>
    <source>
        <strain evidence="1">PS9179</strain>
        <tissue evidence="1">Whole animal</tissue>
    </source>
</reference>
<gene>
    <name evidence="1" type="ORF">QR680_010377</name>
</gene>
<comment type="caution">
    <text evidence="1">The sequence shown here is derived from an EMBL/GenBank/DDBJ whole genome shotgun (WGS) entry which is preliminary data.</text>
</comment>
<organism evidence="1 2">
    <name type="scientific">Steinernema hermaphroditum</name>
    <dbReference type="NCBI Taxonomy" id="289476"/>
    <lineage>
        <taxon>Eukaryota</taxon>
        <taxon>Metazoa</taxon>
        <taxon>Ecdysozoa</taxon>
        <taxon>Nematoda</taxon>
        <taxon>Chromadorea</taxon>
        <taxon>Rhabditida</taxon>
        <taxon>Tylenchina</taxon>
        <taxon>Panagrolaimomorpha</taxon>
        <taxon>Strongyloidoidea</taxon>
        <taxon>Steinernematidae</taxon>
        <taxon>Steinernema</taxon>
    </lineage>
</organism>
<keyword evidence="2" id="KW-1185">Reference proteome</keyword>
<dbReference type="AlphaFoldDB" id="A0AA39MBF7"/>
<accession>A0AA39MBF7</accession>
<dbReference type="EMBL" id="JAUCMV010000001">
    <property type="protein sequence ID" value="KAK0427698.1"/>
    <property type="molecule type" value="Genomic_DNA"/>
</dbReference>
<evidence type="ECO:0000313" key="2">
    <source>
        <dbReference type="Proteomes" id="UP001175271"/>
    </source>
</evidence>
<protein>
    <submittedName>
        <fullName evidence="1">Uncharacterized protein</fullName>
    </submittedName>
</protein>
<evidence type="ECO:0000313" key="1">
    <source>
        <dbReference type="EMBL" id="KAK0427698.1"/>
    </source>
</evidence>
<dbReference type="Proteomes" id="UP001175271">
    <property type="component" value="Unassembled WGS sequence"/>
</dbReference>